<comment type="caution">
    <text evidence="1">The sequence shown here is derived from an EMBL/GenBank/DDBJ whole genome shotgun (WGS) entry which is preliminary data.</text>
</comment>
<sequence length="96" mass="11390">MIPGFVDELEFENVRLEEDDEGFFCIHFKINGMEYELFCEGKDLPYEICHSSIPHECEFCGPNDDDTCECLNVFLDEIYVKLKEHPNIRMKLLFMK</sequence>
<keyword evidence="2" id="KW-1185">Reference proteome</keyword>
<evidence type="ECO:0000313" key="2">
    <source>
        <dbReference type="Proteomes" id="UP000532769"/>
    </source>
</evidence>
<dbReference type="Proteomes" id="UP000532769">
    <property type="component" value="Unassembled WGS sequence"/>
</dbReference>
<dbReference type="EMBL" id="JAASRS010000003">
    <property type="protein sequence ID" value="NIK16612.1"/>
    <property type="molecule type" value="Genomic_DNA"/>
</dbReference>
<protein>
    <submittedName>
        <fullName evidence="1">Uncharacterized protein</fullName>
    </submittedName>
</protein>
<evidence type="ECO:0000313" key="1">
    <source>
        <dbReference type="EMBL" id="NIK16612.1"/>
    </source>
</evidence>
<name>A0A846MLV5_9BACL</name>
<dbReference type="RefSeq" id="WP_166912505.1">
    <property type="nucleotide sequence ID" value="NZ_JAASRS010000003.1"/>
</dbReference>
<gene>
    <name evidence="1" type="ORF">BDD39_003253</name>
</gene>
<dbReference type="AlphaFoldDB" id="A0A846MLV5"/>
<accession>A0A846MLV5</accession>
<proteinExistence type="predicted"/>
<reference evidence="1 2" key="1">
    <citation type="submission" date="2020-03" db="EMBL/GenBank/DDBJ databases">
        <title>Genomic Encyclopedia of Archaeal and Bacterial Type Strains, Phase II (KMG-II): from individual species to whole genera.</title>
        <authorList>
            <person name="Goeker M."/>
        </authorList>
    </citation>
    <scope>NUCLEOTIDE SEQUENCE [LARGE SCALE GENOMIC DNA]</scope>
    <source>
        <strain evidence="1 2">DSM 4749</strain>
    </source>
</reference>
<organism evidence="1 2">
    <name type="scientific">Saccharococcus thermophilus</name>
    <dbReference type="NCBI Taxonomy" id="29396"/>
    <lineage>
        <taxon>Bacteria</taxon>
        <taxon>Bacillati</taxon>
        <taxon>Bacillota</taxon>
        <taxon>Bacilli</taxon>
        <taxon>Bacillales</taxon>
        <taxon>Anoxybacillaceae</taxon>
        <taxon>Saccharococcus</taxon>
    </lineage>
</organism>